<dbReference type="InterPro" id="IPR050099">
    <property type="entry name" value="SIS_GmhA/DiaA_subfam"/>
</dbReference>
<evidence type="ECO:0000313" key="2">
    <source>
        <dbReference type="EMBL" id="MET3659011.1"/>
    </source>
</evidence>
<dbReference type="PANTHER" id="PTHR30390">
    <property type="entry name" value="SEDOHEPTULOSE 7-PHOSPHATE ISOMERASE / DNAA INITIATOR-ASSOCIATING FACTOR FOR REPLICATION INITIATION"/>
    <property type="match status" value="1"/>
</dbReference>
<dbReference type="InterPro" id="IPR001347">
    <property type="entry name" value="SIS_dom"/>
</dbReference>
<dbReference type="PROSITE" id="PS51464">
    <property type="entry name" value="SIS"/>
    <property type="match status" value="1"/>
</dbReference>
<accession>A0ABV2KD55</accession>
<keyword evidence="3" id="KW-1185">Reference proteome</keyword>
<dbReference type="RefSeq" id="WP_338652795.1">
    <property type="nucleotide sequence ID" value="NZ_CP146246.1"/>
</dbReference>
<gene>
    <name evidence="2" type="ORF">ABIC55_004130</name>
</gene>
<dbReference type="Gene3D" id="3.40.50.10490">
    <property type="entry name" value="Glucose-6-phosphate isomerase like protein, domain 1"/>
    <property type="match status" value="1"/>
</dbReference>
<dbReference type="InterPro" id="IPR046348">
    <property type="entry name" value="SIS_dom_sf"/>
</dbReference>
<dbReference type="SUPFAM" id="SSF53697">
    <property type="entry name" value="SIS domain"/>
    <property type="match status" value="1"/>
</dbReference>
<dbReference type="EMBL" id="JBEPME010000007">
    <property type="protein sequence ID" value="MET3659011.1"/>
    <property type="molecule type" value="Genomic_DNA"/>
</dbReference>
<dbReference type="Proteomes" id="UP001549104">
    <property type="component" value="Unassembled WGS sequence"/>
</dbReference>
<sequence>MNAYFKEIESLMKKVIQEEQQSVEKIAAEIMKRLSRGGIVQLFGSGHSHLIAEEPFFRAGGLVPVRPIIVETLMLHNGASQASTNEKDPEFTQTFAGQLDIRSEDVVIIISTSGRNVVPIDVAYIAKESGAYVVSLQSLYYNASEQPSKHHSGNRLEDVAEAVLNTHVTVGDGLLLSEGTPYAPASGVIGNMLLHATFSRVIGMMIESGIEPPIFKSANLDGSSAHNEQMIATYGKRIKF</sequence>
<comment type="caution">
    <text evidence="2">The sequence shown here is derived from an EMBL/GenBank/DDBJ whole genome shotgun (WGS) entry which is preliminary data.</text>
</comment>
<evidence type="ECO:0000313" key="3">
    <source>
        <dbReference type="Proteomes" id="UP001549104"/>
    </source>
</evidence>
<proteinExistence type="predicted"/>
<name>A0ABV2KD55_SPOPS</name>
<evidence type="ECO:0000259" key="1">
    <source>
        <dbReference type="PROSITE" id="PS51464"/>
    </source>
</evidence>
<dbReference type="Pfam" id="PF13580">
    <property type="entry name" value="SIS_2"/>
    <property type="match status" value="1"/>
</dbReference>
<reference evidence="2 3" key="1">
    <citation type="submission" date="2024-06" db="EMBL/GenBank/DDBJ databases">
        <title>Sorghum-associated microbial communities from plants grown in Nebraska, USA.</title>
        <authorList>
            <person name="Schachtman D."/>
        </authorList>
    </citation>
    <scope>NUCLEOTIDE SEQUENCE [LARGE SCALE GENOMIC DNA]</scope>
    <source>
        <strain evidence="2 3">1288</strain>
    </source>
</reference>
<organism evidence="2 3">
    <name type="scientific">Sporosarcina psychrophila</name>
    <name type="common">Bacillus psychrophilus</name>
    <dbReference type="NCBI Taxonomy" id="1476"/>
    <lineage>
        <taxon>Bacteria</taxon>
        <taxon>Bacillati</taxon>
        <taxon>Bacillota</taxon>
        <taxon>Bacilli</taxon>
        <taxon>Bacillales</taxon>
        <taxon>Caryophanaceae</taxon>
        <taxon>Sporosarcina</taxon>
    </lineage>
</organism>
<protein>
    <submittedName>
        <fullName evidence="2">Phosphosugar-binding protein</fullName>
    </submittedName>
</protein>
<dbReference type="NCBIfam" id="NF002805">
    <property type="entry name" value="PRK02947.1"/>
    <property type="match status" value="1"/>
</dbReference>
<feature type="domain" description="SIS" evidence="1">
    <location>
        <begin position="30"/>
        <end position="203"/>
    </location>
</feature>
<dbReference type="PANTHER" id="PTHR30390:SF7">
    <property type="entry name" value="PHOSPHOHEPTOSE ISOMERASE"/>
    <property type="match status" value="1"/>
</dbReference>